<organism evidence="3 4">
    <name type="scientific">Dichotomopilus funicola</name>
    <dbReference type="NCBI Taxonomy" id="1934379"/>
    <lineage>
        <taxon>Eukaryota</taxon>
        <taxon>Fungi</taxon>
        <taxon>Dikarya</taxon>
        <taxon>Ascomycota</taxon>
        <taxon>Pezizomycotina</taxon>
        <taxon>Sordariomycetes</taxon>
        <taxon>Sordariomycetidae</taxon>
        <taxon>Sordariales</taxon>
        <taxon>Chaetomiaceae</taxon>
        <taxon>Dichotomopilus</taxon>
    </lineage>
</organism>
<dbReference type="CDD" id="cd06168">
    <property type="entry name" value="LSMD1"/>
    <property type="match status" value="1"/>
</dbReference>
<dbReference type="Pfam" id="PF01423">
    <property type="entry name" value="LSM"/>
    <property type="match status" value="1"/>
</dbReference>
<dbReference type="Gene3D" id="2.30.30.100">
    <property type="match status" value="1"/>
</dbReference>
<dbReference type="SMART" id="SM00651">
    <property type="entry name" value="Sm"/>
    <property type="match status" value="1"/>
</dbReference>
<dbReference type="InterPro" id="IPR034110">
    <property type="entry name" value="LSMD1_Sm"/>
</dbReference>
<protein>
    <recommendedName>
        <fullName evidence="2">Sm domain-containing protein</fullName>
    </recommendedName>
</protein>
<dbReference type="AlphaFoldDB" id="A0AAN6UV99"/>
<reference evidence="3" key="1">
    <citation type="journal article" date="2023" name="Mol. Phylogenet. Evol.">
        <title>Genome-scale phylogeny and comparative genomics of the fungal order Sordariales.</title>
        <authorList>
            <person name="Hensen N."/>
            <person name="Bonometti L."/>
            <person name="Westerberg I."/>
            <person name="Brannstrom I.O."/>
            <person name="Guillou S."/>
            <person name="Cros-Aarteil S."/>
            <person name="Calhoun S."/>
            <person name="Haridas S."/>
            <person name="Kuo A."/>
            <person name="Mondo S."/>
            <person name="Pangilinan J."/>
            <person name="Riley R."/>
            <person name="LaButti K."/>
            <person name="Andreopoulos B."/>
            <person name="Lipzen A."/>
            <person name="Chen C."/>
            <person name="Yan M."/>
            <person name="Daum C."/>
            <person name="Ng V."/>
            <person name="Clum A."/>
            <person name="Steindorff A."/>
            <person name="Ohm R.A."/>
            <person name="Martin F."/>
            <person name="Silar P."/>
            <person name="Natvig D.O."/>
            <person name="Lalanne C."/>
            <person name="Gautier V."/>
            <person name="Ament-Velasquez S.L."/>
            <person name="Kruys A."/>
            <person name="Hutchinson M.I."/>
            <person name="Powell A.J."/>
            <person name="Barry K."/>
            <person name="Miller A.N."/>
            <person name="Grigoriev I.V."/>
            <person name="Debuchy R."/>
            <person name="Gladieux P."/>
            <person name="Hiltunen Thoren M."/>
            <person name="Johannesson H."/>
        </authorList>
    </citation>
    <scope>NUCLEOTIDE SEQUENCE</scope>
    <source>
        <strain evidence="3">CBS 141.50</strain>
    </source>
</reference>
<dbReference type="InterPro" id="IPR050914">
    <property type="entry name" value="snRNP_SmB/NAA38-like"/>
</dbReference>
<dbReference type="Proteomes" id="UP001302676">
    <property type="component" value="Unassembled WGS sequence"/>
</dbReference>
<name>A0AAN6UV99_9PEZI</name>
<dbReference type="RefSeq" id="XP_062633109.1">
    <property type="nucleotide sequence ID" value="XM_062778540.1"/>
</dbReference>
<accession>A0AAN6UV99</accession>
<evidence type="ECO:0000313" key="4">
    <source>
        <dbReference type="Proteomes" id="UP001302676"/>
    </source>
</evidence>
<feature type="region of interest" description="Disordered" evidence="1">
    <location>
        <begin position="57"/>
        <end position="96"/>
    </location>
</feature>
<dbReference type="EMBL" id="MU853651">
    <property type="protein sequence ID" value="KAK4139738.1"/>
    <property type="molecule type" value="Genomic_DNA"/>
</dbReference>
<dbReference type="SUPFAM" id="SSF50182">
    <property type="entry name" value="Sm-like ribonucleoproteins"/>
    <property type="match status" value="1"/>
</dbReference>
<dbReference type="PANTHER" id="PTHR10701:SF5">
    <property type="entry name" value="N-ALPHA-ACETYLTRANSFERASE 38, NATC AUXILIARY SUBUNIT"/>
    <property type="match status" value="1"/>
</dbReference>
<comment type="caution">
    <text evidence="3">The sequence shown here is derived from an EMBL/GenBank/DDBJ whole genome shotgun (WGS) entry which is preliminary data.</text>
</comment>
<dbReference type="InterPro" id="IPR010920">
    <property type="entry name" value="LSM_dom_sf"/>
</dbReference>
<feature type="domain" description="Sm" evidence="2">
    <location>
        <begin position="13"/>
        <end position="123"/>
    </location>
</feature>
<reference evidence="3" key="2">
    <citation type="submission" date="2023-05" db="EMBL/GenBank/DDBJ databases">
        <authorList>
            <consortium name="Lawrence Berkeley National Laboratory"/>
            <person name="Steindorff A."/>
            <person name="Hensen N."/>
            <person name="Bonometti L."/>
            <person name="Westerberg I."/>
            <person name="Brannstrom I.O."/>
            <person name="Guillou S."/>
            <person name="Cros-Aarteil S."/>
            <person name="Calhoun S."/>
            <person name="Haridas S."/>
            <person name="Kuo A."/>
            <person name="Mondo S."/>
            <person name="Pangilinan J."/>
            <person name="Riley R."/>
            <person name="Labutti K."/>
            <person name="Andreopoulos B."/>
            <person name="Lipzen A."/>
            <person name="Chen C."/>
            <person name="Yanf M."/>
            <person name="Daum C."/>
            <person name="Ng V."/>
            <person name="Clum A."/>
            <person name="Ohm R."/>
            <person name="Martin F."/>
            <person name="Silar P."/>
            <person name="Natvig D."/>
            <person name="Lalanne C."/>
            <person name="Gautier V."/>
            <person name="Ament-Velasquez S.L."/>
            <person name="Kruys A."/>
            <person name="Hutchinson M.I."/>
            <person name="Powell A.J."/>
            <person name="Barry K."/>
            <person name="Miller A.N."/>
            <person name="Grigoriev I.V."/>
            <person name="Debuchy R."/>
            <person name="Gladieux P."/>
            <person name="Thoren M.H."/>
            <person name="Johannesson H."/>
        </authorList>
    </citation>
    <scope>NUCLEOTIDE SEQUENCE</scope>
    <source>
        <strain evidence="3">CBS 141.50</strain>
    </source>
</reference>
<evidence type="ECO:0000256" key="1">
    <source>
        <dbReference type="SAM" id="MobiDB-lite"/>
    </source>
</evidence>
<sequence>MTSPFQDKQEAVSYLESLLNKNLRVTTTDSRIFVGAFKCTDAESNIVLQYTYEYRHPTPQQAQQQNTTQGDPTNSNPTNPTTTETTTTTTTTETTTSKIKLDLTSRYLGLVVVPGQYIVKIEVEEFASQLRGRGLL</sequence>
<dbReference type="InterPro" id="IPR001163">
    <property type="entry name" value="Sm_dom_euk/arc"/>
</dbReference>
<evidence type="ECO:0000313" key="3">
    <source>
        <dbReference type="EMBL" id="KAK4139738.1"/>
    </source>
</evidence>
<proteinExistence type="predicted"/>
<dbReference type="PANTHER" id="PTHR10701">
    <property type="entry name" value="SMALL NUCLEAR RIBONUCLEOPROTEIN-ASSOCIATED PROTEIN B AND N"/>
    <property type="match status" value="1"/>
</dbReference>
<evidence type="ECO:0000259" key="2">
    <source>
        <dbReference type="SMART" id="SM00651"/>
    </source>
</evidence>
<gene>
    <name evidence="3" type="ORF">C8A04DRAFT_15582</name>
</gene>
<keyword evidence="4" id="KW-1185">Reference proteome</keyword>
<dbReference type="GeneID" id="87815153"/>
<dbReference type="GO" id="GO:0031417">
    <property type="term" value="C:NatC complex"/>
    <property type="evidence" value="ECO:0007669"/>
    <property type="project" value="InterPro"/>
</dbReference>